<name>A0A0K1PBK1_9BACT</name>
<proteinExistence type="predicted"/>
<keyword evidence="2" id="KW-1185">Reference proteome</keyword>
<evidence type="ECO:0000313" key="2">
    <source>
        <dbReference type="Proteomes" id="UP000055590"/>
    </source>
</evidence>
<organism evidence="1 2">
    <name type="scientific">Vulgatibacter incomptus</name>
    <dbReference type="NCBI Taxonomy" id="1391653"/>
    <lineage>
        <taxon>Bacteria</taxon>
        <taxon>Pseudomonadati</taxon>
        <taxon>Myxococcota</taxon>
        <taxon>Myxococcia</taxon>
        <taxon>Myxococcales</taxon>
        <taxon>Cystobacterineae</taxon>
        <taxon>Vulgatibacteraceae</taxon>
        <taxon>Vulgatibacter</taxon>
    </lineage>
</organism>
<protein>
    <submittedName>
        <fullName evidence="1">Uncharacterized protein</fullName>
    </submittedName>
</protein>
<dbReference type="AlphaFoldDB" id="A0A0K1PBK1"/>
<dbReference type="EMBL" id="CP012332">
    <property type="protein sequence ID" value="AKU90781.1"/>
    <property type="molecule type" value="Genomic_DNA"/>
</dbReference>
<evidence type="ECO:0000313" key="1">
    <source>
        <dbReference type="EMBL" id="AKU90781.1"/>
    </source>
</evidence>
<reference evidence="1 2" key="1">
    <citation type="submission" date="2015-08" db="EMBL/GenBank/DDBJ databases">
        <authorList>
            <person name="Babu N.S."/>
            <person name="Beckwith C.J."/>
            <person name="Beseler K.G."/>
            <person name="Brison A."/>
            <person name="Carone J.V."/>
            <person name="Caskin T.P."/>
            <person name="Diamond M."/>
            <person name="Durham M.E."/>
            <person name="Foxe J.M."/>
            <person name="Go M."/>
            <person name="Henderson B.A."/>
            <person name="Jones I.B."/>
            <person name="McGettigan J.A."/>
            <person name="Micheletti S.J."/>
            <person name="Nasrallah M.E."/>
            <person name="Ortiz D."/>
            <person name="Piller C.R."/>
            <person name="Privatt S.R."/>
            <person name="Schneider S.L."/>
            <person name="Sharp S."/>
            <person name="Smith T.C."/>
            <person name="Stanton J.D."/>
            <person name="Ullery H.E."/>
            <person name="Wilson R.J."/>
            <person name="Serrano M.G."/>
            <person name="Buck G."/>
            <person name="Lee V."/>
            <person name="Wang Y."/>
            <person name="Carvalho R."/>
            <person name="Voegtly L."/>
            <person name="Shi R."/>
            <person name="Duckworth R."/>
            <person name="Johnson A."/>
            <person name="Loviza R."/>
            <person name="Walstead R."/>
            <person name="Shah Z."/>
            <person name="Kiflezghi M."/>
            <person name="Wade K."/>
            <person name="Ball S.L."/>
            <person name="Bradley K.W."/>
            <person name="Asai D.J."/>
            <person name="Bowman C.A."/>
            <person name="Russell D.A."/>
            <person name="Pope W.H."/>
            <person name="Jacobs-Sera D."/>
            <person name="Hendrix R.W."/>
            <person name="Hatfull G.F."/>
        </authorList>
    </citation>
    <scope>NUCLEOTIDE SEQUENCE [LARGE SCALE GENOMIC DNA]</scope>
    <source>
        <strain evidence="1 2">DSM 27710</strain>
    </source>
</reference>
<dbReference type="Proteomes" id="UP000055590">
    <property type="component" value="Chromosome"/>
</dbReference>
<sequence length="58" mass="6654">MENVPTFEFKFRPARVRIVAQHEGQVVAKKTVWPVYQAVNPRSPECAGQECALLHLEF</sequence>
<accession>A0A0K1PBK1</accession>
<dbReference type="KEGG" id="vin:AKJ08_1168"/>
<gene>
    <name evidence="1" type="ORF">AKJ08_1168</name>
</gene>